<name>A0A5P2DS30_STRVZ</name>
<dbReference type="PANTHER" id="PTHR34069">
    <property type="entry name" value="3-OXOACYL-[ACYL-CARRIER-PROTEIN] SYNTHASE 3"/>
    <property type="match status" value="1"/>
</dbReference>
<dbReference type="AlphaFoldDB" id="A0A5P2DS30"/>
<sequence>MTSLTEVSAHWPTRVSITSRQEALGLTDTELRRYGRGFGLSEICWDDTESETESLLAAVQKLSLLRGQEDRVRYVIRPRTQRFTSPYPLSPLHEVRREAGLRHAKTFALTEQACASGLLAVDVAGMLLAEEEDPDALALVLVGEKAHGRISQVLGGMGITGEGTAAVLVSAHGTGDRVLGFATRTVSVGDPGLVMPDEAFVRFREMYADVLMEVVGSALEQASLTAEDISLVLPHNVNRIAWVRLSDRLGVPVERIFLDNIPKTGHCFGADPFINYATVTELGRLSPGDRYLMVSVGLGASFAAMVLEH</sequence>
<dbReference type="OrthoDB" id="2636646at2"/>
<dbReference type="GO" id="GO:0044550">
    <property type="term" value="P:secondary metabolite biosynthetic process"/>
    <property type="evidence" value="ECO:0007669"/>
    <property type="project" value="TreeGrafter"/>
</dbReference>
<evidence type="ECO:0000313" key="5">
    <source>
        <dbReference type="Proteomes" id="UP000324101"/>
    </source>
</evidence>
<organism evidence="4 5">
    <name type="scientific">Streptomyces venezuelae</name>
    <dbReference type="NCBI Taxonomy" id="54571"/>
    <lineage>
        <taxon>Bacteria</taxon>
        <taxon>Bacillati</taxon>
        <taxon>Actinomycetota</taxon>
        <taxon>Actinomycetes</taxon>
        <taxon>Kitasatosporales</taxon>
        <taxon>Streptomycetaceae</taxon>
        <taxon>Streptomyces</taxon>
    </lineage>
</organism>
<keyword evidence="1" id="KW-0808">Transferase</keyword>
<dbReference type="PANTHER" id="PTHR34069:SF2">
    <property type="entry name" value="BETA-KETOACYL-[ACYL-CARRIER-PROTEIN] SYNTHASE III"/>
    <property type="match status" value="1"/>
</dbReference>
<protein>
    <submittedName>
        <fullName evidence="4">3-oxoacyl-ACP synthase</fullName>
    </submittedName>
</protein>
<evidence type="ECO:0000256" key="1">
    <source>
        <dbReference type="ARBA" id="ARBA00022679"/>
    </source>
</evidence>
<accession>A0A5P2DS30</accession>
<dbReference type="RefSeq" id="WP_150259910.1">
    <property type="nucleotide sequence ID" value="NZ_CP029189.1"/>
</dbReference>
<dbReference type="SUPFAM" id="SSF53901">
    <property type="entry name" value="Thiolase-like"/>
    <property type="match status" value="2"/>
</dbReference>
<dbReference type="Pfam" id="PF08541">
    <property type="entry name" value="ACP_syn_III_C"/>
    <property type="match status" value="1"/>
</dbReference>
<dbReference type="Proteomes" id="UP000324101">
    <property type="component" value="Chromosome"/>
</dbReference>
<evidence type="ECO:0000256" key="2">
    <source>
        <dbReference type="ARBA" id="ARBA00023315"/>
    </source>
</evidence>
<keyword evidence="2" id="KW-0012">Acyltransferase</keyword>
<feature type="domain" description="Beta-ketoacyl-[acyl-carrier-protein] synthase III C-terminal" evidence="3">
    <location>
        <begin position="219"/>
        <end position="308"/>
    </location>
</feature>
<gene>
    <name evidence="4" type="ORF">DEJ51_25300</name>
</gene>
<reference evidence="4 5" key="1">
    <citation type="submission" date="2018-05" db="EMBL/GenBank/DDBJ databases">
        <title>Streptomyces venezuelae.</title>
        <authorList>
            <person name="Kim W."/>
            <person name="Lee N."/>
            <person name="Cho B.-K."/>
        </authorList>
    </citation>
    <scope>NUCLEOTIDE SEQUENCE [LARGE SCALE GENOMIC DNA]</scope>
    <source>
        <strain evidence="4 5">ATCC 21018</strain>
    </source>
</reference>
<evidence type="ECO:0000313" key="4">
    <source>
        <dbReference type="EMBL" id="QES57087.1"/>
    </source>
</evidence>
<dbReference type="EMBL" id="CP029189">
    <property type="protein sequence ID" value="QES57087.1"/>
    <property type="molecule type" value="Genomic_DNA"/>
</dbReference>
<dbReference type="InterPro" id="IPR016039">
    <property type="entry name" value="Thiolase-like"/>
</dbReference>
<dbReference type="GO" id="GO:0016747">
    <property type="term" value="F:acyltransferase activity, transferring groups other than amino-acyl groups"/>
    <property type="evidence" value="ECO:0007669"/>
    <property type="project" value="UniProtKB-ARBA"/>
</dbReference>
<dbReference type="InterPro" id="IPR013747">
    <property type="entry name" value="ACP_syn_III_C"/>
</dbReference>
<evidence type="ECO:0000259" key="3">
    <source>
        <dbReference type="Pfam" id="PF08541"/>
    </source>
</evidence>
<dbReference type="Gene3D" id="3.40.47.10">
    <property type="match status" value="2"/>
</dbReference>
<proteinExistence type="predicted"/>